<dbReference type="InterPro" id="IPR050348">
    <property type="entry name" value="Protein-Tyr_Phosphatase"/>
</dbReference>
<dbReference type="GO" id="GO:0004725">
    <property type="term" value="F:protein tyrosine phosphatase activity"/>
    <property type="evidence" value="ECO:0007669"/>
    <property type="project" value="UniProtKB-EC"/>
</dbReference>
<keyword evidence="2" id="KW-0904">Protein phosphatase</keyword>
<feature type="transmembrane region" description="Helical" evidence="3">
    <location>
        <begin position="517"/>
        <end position="536"/>
    </location>
</feature>
<organism evidence="6 7">
    <name type="scientific">Gasterosteus aculeatus aculeatus</name>
    <name type="common">three-spined stickleback</name>
    <dbReference type="NCBI Taxonomy" id="481459"/>
    <lineage>
        <taxon>Eukaryota</taxon>
        <taxon>Metazoa</taxon>
        <taxon>Chordata</taxon>
        <taxon>Craniata</taxon>
        <taxon>Vertebrata</taxon>
        <taxon>Euteleostomi</taxon>
        <taxon>Actinopterygii</taxon>
        <taxon>Neopterygii</taxon>
        <taxon>Teleostei</taxon>
        <taxon>Neoteleostei</taxon>
        <taxon>Acanthomorphata</taxon>
        <taxon>Eupercaria</taxon>
        <taxon>Perciformes</taxon>
        <taxon>Cottioidei</taxon>
        <taxon>Gasterosteales</taxon>
        <taxon>Gasterosteidae</taxon>
        <taxon>Gasterosteus</taxon>
    </lineage>
</organism>
<keyword evidence="3" id="KW-0812">Transmembrane</keyword>
<sequence length="540" mass="62179">MFQTLGWAFVFVLPLRYRHPPFFRLADVLGFFCSSHVHRCRFKNHRKALVTSVDKKIPNGFLEEQEQTVVLLPRSPSPSKRYFPIPLDSLEEEYRIRSADDGKLFREEFNSLPCYYHHGSFEEASREHNREKNRYPNILPYDHSRVLLNHLDGHPCSDYINASYIDGFKEKNKFIAAQGPKLETVADYWRMIWEQKTATIVMLTNLKERKEVCLKSCSSVLTLCVCAPQQGSDGLRAPRLVTQLHFTSWPDFGVPFSPIGMLKFLKKVKTVNPSYAGPIVVHCSAGVGRTGTFIVIDSMIDMMHMEQRVDVFGSVSRMREQRCQLIQTDMQYSFIYQALLEYYLYGDTELDVCSLEGHLQRLHNTRAPHDRLGLEEEFRKLTNVRIMKENMRTGNLPANMKKNRVLQIIPCKSSVPHDLLYRFSIEIYIKLIVSFTNNVKYYVCCTCMCLFTGMICPAGLQAEGLFYRNPGPTVSHSGGLLEDGVGVEVSFNRYAHRTQREGAGTVLCLSFTSKPSFFLLGYFVILFYLFIIPDSLRTLF</sequence>
<evidence type="ECO:0000256" key="1">
    <source>
        <dbReference type="ARBA" id="ARBA00013064"/>
    </source>
</evidence>
<name>A0AAQ4NMI6_GASAC</name>
<dbReference type="GeneTree" id="ENSGT00940000156570"/>
<keyword evidence="3" id="KW-0472">Membrane</keyword>
<keyword evidence="3" id="KW-1133">Transmembrane helix</keyword>
<keyword evidence="7" id="KW-1185">Reference proteome</keyword>
<keyword evidence="2" id="KW-0378">Hydrolase</keyword>
<feature type="domain" description="Tyrosine-protein phosphatase" evidence="4">
    <location>
        <begin position="105"/>
        <end position="342"/>
    </location>
</feature>
<dbReference type="AlphaFoldDB" id="A0AAQ4NMI6"/>
<dbReference type="PROSITE" id="PS50056">
    <property type="entry name" value="TYR_PHOSPHATASE_2"/>
    <property type="match status" value="1"/>
</dbReference>
<reference evidence="6" key="2">
    <citation type="submission" date="2025-08" db="UniProtKB">
        <authorList>
            <consortium name="Ensembl"/>
        </authorList>
    </citation>
    <scope>IDENTIFICATION</scope>
</reference>
<dbReference type="PROSITE" id="PS00383">
    <property type="entry name" value="TYR_PHOSPHATASE_1"/>
    <property type="match status" value="1"/>
</dbReference>
<dbReference type="InterPro" id="IPR016130">
    <property type="entry name" value="Tyr_Pase_AS"/>
</dbReference>
<dbReference type="PRINTS" id="PR00700">
    <property type="entry name" value="PRTYPHPHTASE"/>
</dbReference>
<feature type="domain" description="Tyrosine specific protein phosphatases" evidence="5">
    <location>
        <begin position="262"/>
        <end position="333"/>
    </location>
</feature>
<proteinExistence type="predicted"/>
<dbReference type="PANTHER" id="PTHR19134">
    <property type="entry name" value="RECEPTOR-TYPE TYROSINE-PROTEIN PHOSPHATASE"/>
    <property type="match status" value="1"/>
</dbReference>
<dbReference type="SUPFAM" id="SSF52799">
    <property type="entry name" value="(Phosphotyrosine protein) phosphatases II"/>
    <property type="match status" value="2"/>
</dbReference>
<dbReference type="InterPro" id="IPR029021">
    <property type="entry name" value="Prot-tyrosine_phosphatase-like"/>
</dbReference>
<dbReference type="SMART" id="SM00194">
    <property type="entry name" value="PTPc"/>
    <property type="match status" value="1"/>
</dbReference>
<reference evidence="6" key="3">
    <citation type="submission" date="2025-09" db="UniProtKB">
        <authorList>
            <consortium name="Ensembl"/>
        </authorList>
    </citation>
    <scope>IDENTIFICATION</scope>
</reference>
<dbReference type="Proteomes" id="UP000007635">
    <property type="component" value="Chromosome VI"/>
</dbReference>
<protein>
    <recommendedName>
        <fullName evidence="1">protein-tyrosine-phosphatase</fullName>
        <ecNumber evidence="1">3.1.3.48</ecNumber>
    </recommendedName>
</protein>
<dbReference type="InterPro" id="IPR003595">
    <property type="entry name" value="Tyr_Pase_cat"/>
</dbReference>
<evidence type="ECO:0000313" key="7">
    <source>
        <dbReference type="Proteomes" id="UP000007635"/>
    </source>
</evidence>
<dbReference type="InterPro" id="IPR000387">
    <property type="entry name" value="Tyr_Pase_dom"/>
</dbReference>
<dbReference type="PANTHER" id="PTHR19134:SF451">
    <property type="entry name" value="RECEPTOR-TYPE TYROSINE-PROTEIN PHOSPHATASE"/>
    <property type="match status" value="1"/>
</dbReference>
<dbReference type="Ensembl" id="ENSGACT00000038228.1">
    <property type="protein sequence ID" value="ENSGACP00000027789.1"/>
    <property type="gene ID" value="ENSGACG00000009597.2"/>
</dbReference>
<evidence type="ECO:0000259" key="5">
    <source>
        <dbReference type="PROSITE" id="PS50056"/>
    </source>
</evidence>
<accession>A0AAQ4NMI6</accession>
<dbReference type="InterPro" id="IPR000242">
    <property type="entry name" value="PTP_cat"/>
</dbReference>
<dbReference type="SMART" id="SM00404">
    <property type="entry name" value="PTPc_motif"/>
    <property type="match status" value="1"/>
</dbReference>
<reference evidence="6 7" key="1">
    <citation type="journal article" date="2021" name="G3 (Bethesda)">
        <title>Improved contiguity of the threespine stickleback genome using long-read sequencing.</title>
        <authorList>
            <person name="Nath S."/>
            <person name="Shaw D.E."/>
            <person name="White M.A."/>
        </authorList>
    </citation>
    <scope>NUCLEOTIDE SEQUENCE [LARGE SCALE GENOMIC DNA]</scope>
    <source>
        <strain evidence="6 7">Lake Benthic</strain>
    </source>
</reference>
<evidence type="ECO:0000256" key="3">
    <source>
        <dbReference type="SAM" id="Phobius"/>
    </source>
</evidence>
<dbReference type="Pfam" id="PF00102">
    <property type="entry name" value="Y_phosphatase"/>
    <property type="match status" value="2"/>
</dbReference>
<dbReference type="PROSITE" id="PS50055">
    <property type="entry name" value="TYR_PHOSPHATASE_PTP"/>
    <property type="match status" value="1"/>
</dbReference>
<dbReference type="Gene3D" id="3.90.190.10">
    <property type="entry name" value="Protein tyrosine phosphatase superfamily"/>
    <property type="match status" value="3"/>
</dbReference>
<evidence type="ECO:0000313" key="6">
    <source>
        <dbReference type="Ensembl" id="ENSGACP00000027789.1"/>
    </source>
</evidence>
<evidence type="ECO:0000256" key="2">
    <source>
        <dbReference type="ARBA" id="ARBA00022912"/>
    </source>
</evidence>
<evidence type="ECO:0000259" key="4">
    <source>
        <dbReference type="PROSITE" id="PS50055"/>
    </source>
</evidence>
<dbReference type="EC" id="3.1.3.48" evidence="1"/>